<evidence type="ECO:0000256" key="1">
    <source>
        <dbReference type="ARBA" id="ARBA00007177"/>
    </source>
</evidence>
<comment type="caution">
    <text evidence="4">The sequence shown here is derived from an EMBL/GenBank/DDBJ whole genome shotgun (WGS) entry which is preliminary data.</text>
</comment>
<sequence>MTTTECRPPLDLTFETRAGQTVLARRHVTYPFFITAPLRGRGPDAEIVIQSISGGLFGGERVAQRVTLGSGATAIIRMPSATIVHDRRDKAAAQCAVSLQLADSARLDYLPRPTILLPGSMLVQSVDLTLGPGATALLQDSVLMHDPNGMPTASRALDNRISIQNSAGRLIARDRMMITDANGEAGPYRAFGTLWLVAEITKSRYKDIKFLISSHDWACYWGMTQLRADSGIMIRFAARDGGDLDSGMTRMREMLLSSMLDL</sequence>
<dbReference type="RefSeq" id="WP_227322730.1">
    <property type="nucleotide sequence ID" value="NZ_JAESVB010000010.1"/>
</dbReference>
<evidence type="ECO:0000313" key="4">
    <source>
        <dbReference type="EMBL" id="MCB8877073.1"/>
    </source>
</evidence>
<keyword evidence="5" id="KW-1185">Reference proteome</keyword>
<reference evidence="4" key="1">
    <citation type="journal article" date="2021" name="Microorganisms">
        <title>Acidisoma silvae sp. nov. and Acidisomacellulosilytica sp. nov., Two Acidophilic Bacteria Isolated from Decaying Wood, Hydrolyzing Cellulose and Producing Poly-3-hydroxybutyrate.</title>
        <authorList>
            <person name="Mieszkin S."/>
            <person name="Pouder E."/>
            <person name="Uroz S."/>
            <person name="Simon-Colin C."/>
            <person name="Alain K."/>
        </authorList>
    </citation>
    <scope>NUCLEOTIDE SEQUENCE</scope>
    <source>
        <strain evidence="4">HW T2.11</strain>
    </source>
</reference>
<dbReference type="InterPro" id="IPR002669">
    <property type="entry name" value="UreD"/>
</dbReference>
<accession>A0A963YVU3</accession>
<dbReference type="HAMAP" id="MF_01384">
    <property type="entry name" value="UreD"/>
    <property type="match status" value="1"/>
</dbReference>
<keyword evidence="3" id="KW-0996">Nickel insertion</keyword>
<dbReference type="AlphaFoldDB" id="A0A963YVU3"/>
<keyword evidence="2 3" id="KW-0143">Chaperone</keyword>
<dbReference type="PANTHER" id="PTHR33643:SF1">
    <property type="entry name" value="UREASE ACCESSORY PROTEIN D"/>
    <property type="match status" value="1"/>
</dbReference>
<comment type="subcellular location">
    <subcellularLocation>
        <location evidence="3">Cytoplasm</location>
    </subcellularLocation>
</comment>
<organism evidence="4 5">
    <name type="scientific">Acidisoma silvae</name>
    <dbReference type="NCBI Taxonomy" id="2802396"/>
    <lineage>
        <taxon>Bacteria</taxon>
        <taxon>Pseudomonadati</taxon>
        <taxon>Pseudomonadota</taxon>
        <taxon>Alphaproteobacteria</taxon>
        <taxon>Acetobacterales</taxon>
        <taxon>Acidocellaceae</taxon>
        <taxon>Acidisoma</taxon>
    </lineage>
</organism>
<comment type="similarity">
    <text evidence="1 3">Belongs to the UreD family.</text>
</comment>
<evidence type="ECO:0000256" key="2">
    <source>
        <dbReference type="ARBA" id="ARBA00023186"/>
    </source>
</evidence>
<dbReference type="GO" id="GO:0005737">
    <property type="term" value="C:cytoplasm"/>
    <property type="evidence" value="ECO:0007669"/>
    <property type="project" value="UniProtKB-SubCell"/>
</dbReference>
<gene>
    <name evidence="3" type="primary">ureD</name>
    <name evidence="4" type="ORF">ASILVAE211_17900</name>
</gene>
<keyword evidence="3" id="KW-0963">Cytoplasm</keyword>
<dbReference type="GO" id="GO:0016151">
    <property type="term" value="F:nickel cation binding"/>
    <property type="evidence" value="ECO:0007669"/>
    <property type="project" value="UniProtKB-UniRule"/>
</dbReference>
<proteinExistence type="inferred from homology"/>
<comment type="function">
    <text evidence="3">Required for maturation of urease via the functional incorporation of the urease nickel metallocenter.</text>
</comment>
<dbReference type="EMBL" id="JAESVB010000010">
    <property type="protein sequence ID" value="MCB8877073.1"/>
    <property type="molecule type" value="Genomic_DNA"/>
</dbReference>
<evidence type="ECO:0000313" key="5">
    <source>
        <dbReference type="Proteomes" id="UP000708298"/>
    </source>
</evidence>
<protein>
    <recommendedName>
        <fullName evidence="3">Urease accessory protein UreD</fullName>
    </recommendedName>
</protein>
<comment type="subunit">
    <text evidence="3">UreD, UreF and UreG form a complex that acts as a GTP-hydrolysis-dependent molecular chaperone, activating the urease apoprotein by helping to assemble the nickel containing metallocenter of UreC. The UreE protein probably delivers the nickel.</text>
</comment>
<name>A0A963YVU3_9PROT</name>
<dbReference type="Pfam" id="PF01774">
    <property type="entry name" value="UreD"/>
    <property type="match status" value="1"/>
</dbReference>
<dbReference type="PANTHER" id="PTHR33643">
    <property type="entry name" value="UREASE ACCESSORY PROTEIN D"/>
    <property type="match status" value="1"/>
</dbReference>
<evidence type="ECO:0000256" key="3">
    <source>
        <dbReference type="HAMAP-Rule" id="MF_01384"/>
    </source>
</evidence>
<dbReference type="Proteomes" id="UP000708298">
    <property type="component" value="Unassembled WGS sequence"/>
</dbReference>
<reference evidence="4" key="2">
    <citation type="submission" date="2021-01" db="EMBL/GenBank/DDBJ databases">
        <authorList>
            <person name="Mieszkin S."/>
            <person name="Pouder E."/>
            <person name="Alain K."/>
        </authorList>
    </citation>
    <scope>NUCLEOTIDE SEQUENCE</scope>
    <source>
        <strain evidence="4">HW T2.11</strain>
    </source>
</reference>